<evidence type="ECO:0000313" key="3">
    <source>
        <dbReference type="Proteomes" id="UP000035909"/>
    </source>
</evidence>
<dbReference type="Pfam" id="PF03843">
    <property type="entry name" value="Slp"/>
    <property type="match status" value="1"/>
</dbReference>
<dbReference type="PIRSF" id="PIRSF004982">
    <property type="entry name" value="SlP"/>
    <property type="match status" value="1"/>
</dbReference>
<dbReference type="PROSITE" id="PS51257">
    <property type="entry name" value="PROKAR_LIPOPROTEIN"/>
    <property type="match status" value="1"/>
</dbReference>
<dbReference type="PANTHER" id="PTHR37530:SF1">
    <property type="entry name" value="OUTER MEMBRANE PROTEIN SLP"/>
    <property type="match status" value="1"/>
</dbReference>
<proteinExistence type="predicted"/>
<protein>
    <submittedName>
        <fullName evidence="2">Starvation-inducible protein</fullName>
    </submittedName>
</protein>
<accession>A0A0J1HI51</accession>
<dbReference type="NCBIfam" id="TIGR00752">
    <property type="entry name" value="slp"/>
    <property type="match status" value="1"/>
</dbReference>
<dbReference type="PATRIC" id="fig|320778.3.peg.109"/>
<dbReference type="PANTHER" id="PTHR37530">
    <property type="entry name" value="OUTER MEMBRANE PROTEIN SLP"/>
    <property type="match status" value="1"/>
</dbReference>
<dbReference type="STRING" id="320778.ABT57_00520"/>
<keyword evidence="3" id="KW-1185">Reference proteome</keyword>
<dbReference type="Proteomes" id="UP000035909">
    <property type="component" value="Unassembled WGS sequence"/>
</dbReference>
<evidence type="ECO:0000313" key="2">
    <source>
        <dbReference type="EMBL" id="KLV11281.1"/>
    </source>
</evidence>
<keyword evidence="1" id="KW-0732">Signal</keyword>
<feature type="chain" id="PRO_5005252495" evidence="1">
    <location>
        <begin position="19"/>
        <end position="184"/>
    </location>
</feature>
<dbReference type="EMBL" id="LDOU01000002">
    <property type="protein sequence ID" value="KLV11281.1"/>
    <property type="molecule type" value="Genomic_DNA"/>
</dbReference>
<dbReference type="OrthoDB" id="5295757at2"/>
<comment type="caution">
    <text evidence="2">The sequence shown here is derived from an EMBL/GenBank/DDBJ whole genome shotgun (WGS) entry which is preliminary data.</text>
</comment>
<feature type="signal peptide" evidence="1">
    <location>
        <begin position="1"/>
        <end position="18"/>
    </location>
</feature>
<evidence type="ECO:0000256" key="1">
    <source>
        <dbReference type="SAM" id="SignalP"/>
    </source>
</evidence>
<dbReference type="InterPro" id="IPR004658">
    <property type="entry name" value="OMP_Slp"/>
</dbReference>
<dbReference type="RefSeq" id="WP_047883240.1">
    <property type="nucleotide sequence ID" value="NZ_CP071325.1"/>
</dbReference>
<dbReference type="AlphaFoldDB" id="A0A0J1HI51"/>
<organism evidence="2 3">
    <name type="scientific">Photobacterium ganghwense</name>
    <dbReference type="NCBI Taxonomy" id="320778"/>
    <lineage>
        <taxon>Bacteria</taxon>
        <taxon>Pseudomonadati</taxon>
        <taxon>Pseudomonadota</taxon>
        <taxon>Gammaproteobacteria</taxon>
        <taxon>Vibrionales</taxon>
        <taxon>Vibrionaceae</taxon>
        <taxon>Photobacterium</taxon>
    </lineage>
</organism>
<name>A0A0J1HI51_9GAMM</name>
<gene>
    <name evidence="2" type="ORF">ABT57_00520</name>
</gene>
<dbReference type="GO" id="GO:0019867">
    <property type="term" value="C:outer membrane"/>
    <property type="evidence" value="ECO:0007669"/>
    <property type="project" value="InterPro"/>
</dbReference>
<sequence>MFRKLLAGLLTGIMVGCAAVPESLQTTTDHPLTDITALHQQGTQAVGQEVRLGGMIAAIRNDATETRLEIVAMPIGRDGKPKPDQALQKRFAAYVSGFLEPMQYQPGRLITVAGQVSGTESGQVGDYPYLYPVVKASGVQLWQVKQEVWLDDFDRFSHCVGAYCPPVWIRDGYTRGEIRERVTH</sequence>
<reference evidence="2 3" key="1">
    <citation type="submission" date="2015-05" db="EMBL/GenBank/DDBJ databases">
        <title>Photobacterium galathea sp. nov.</title>
        <authorList>
            <person name="Machado H."/>
            <person name="Gram L."/>
        </authorList>
    </citation>
    <scope>NUCLEOTIDE SEQUENCE [LARGE SCALE GENOMIC DNA]</scope>
    <source>
        <strain evidence="2 3">DSM 22954</strain>
    </source>
</reference>